<protein>
    <recommendedName>
        <fullName evidence="3">Xylose isomerase-like TIM barrel</fullName>
    </recommendedName>
</protein>
<name>A0A1H7H9R2_9BACT</name>
<dbReference type="RefSeq" id="WP_089906347.1">
    <property type="nucleotide sequence ID" value="NZ_FOBB01000001.1"/>
</dbReference>
<keyword evidence="2" id="KW-1185">Reference proteome</keyword>
<evidence type="ECO:0000313" key="2">
    <source>
        <dbReference type="Proteomes" id="UP000198984"/>
    </source>
</evidence>
<reference evidence="1 2" key="1">
    <citation type="submission" date="2016-10" db="EMBL/GenBank/DDBJ databases">
        <authorList>
            <person name="de Groot N.N."/>
        </authorList>
    </citation>
    <scope>NUCLEOTIDE SEQUENCE [LARGE SCALE GENOMIC DNA]</scope>
    <source>
        <strain evidence="1 2">DSM 21039</strain>
    </source>
</reference>
<accession>A0A1H7H9R2</accession>
<dbReference type="OrthoDB" id="9785907at2"/>
<gene>
    <name evidence="1" type="ORF">SAMN04488505_101260</name>
</gene>
<dbReference type="NCBIfam" id="NF035939">
    <property type="entry name" value="TIM_EboE"/>
    <property type="match status" value="1"/>
</dbReference>
<proteinExistence type="predicted"/>
<evidence type="ECO:0008006" key="3">
    <source>
        <dbReference type="Google" id="ProtNLM"/>
    </source>
</evidence>
<dbReference type="Proteomes" id="UP000198984">
    <property type="component" value="Unassembled WGS sequence"/>
</dbReference>
<sequence length="403" mass="45572">MQTPYGHLTYCTNIHPGESWDAHFKQLQLHIPLVKAALSPDQPFGIGLRLSNKASLELSKEAALQEFKAWLQEEGCYVFTMNGFPYGGFHNVKVKDQVHVPDWTTGDRVTYTIRLFRLLAALLPEGMEGGVSTCPLSYKLWNRCAEEKASVTESATLNLLLVVEQLARIRRSGGPLLHIDIEPEPDGMLENSREYIDWYFQQLMPAGIPFLSDKLGVTEEAAALMLKDHVQLCYDVCHFALAYEQPEAVLNSMRQHGLKIGKLQISAALKALLPAAGSQERANVIDAFRTFNEPTYLHQVIARTGNGYTHYPDLPEALADAQNPQVQEWRSHFHVPLFIDHYGLLSATREDIQQVLALQQTQLFTTHLEVETYTWDVLPPDLKLPMDQSIARELAWVQQQLEL</sequence>
<evidence type="ECO:0000313" key="1">
    <source>
        <dbReference type="EMBL" id="SEK47126.1"/>
    </source>
</evidence>
<dbReference type="STRING" id="573321.SAMN04488505_101260"/>
<dbReference type="AlphaFoldDB" id="A0A1H7H9R2"/>
<dbReference type="InterPro" id="IPR036237">
    <property type="entry name" value="Xyl_isomerase-like_sf"/>
</dbReference>
<organism evidence="1 2">
    <name type="scientific">Chitinophaga rupis</name>
    <dbReference type="NCBI Taxonomy" id="573321"/>
    <lineage>
        <taxon>Bacteria</taxon>
        <taxon>Pseudomonadati</taxon>
        <taxon>Bacteroidota</taxon>
        <taxon>Chitinophagia</taxon>
        <taxon>Chitinophagales</taxon>
        <taxon>Chitinophagaceae</taxon>
        <taxon>Chitinophaga</taxon>
    </lineage>
</organism>
<dbReference type="SUPFAM" id="SSF51658">
    <property type="entry name" value="Xylose isomerase-like"/>
    <property type="match status" value="1"/>
</dbReference>
<dbReference type="EMBL" id="FOBB01000001">
    <property type="protein sequence ID" value="SEK47126.1"/>
    <property type="molecule type" value="Genomic_DNA"/>
</dbReference>